<dbReference type="GO" id="GO:0016020">
    <property type="term" value="C:membrane"/>
    <property type="evidence" value="ECO:0007669"/>
    <property type="project" value="TreeGrafter"/>
</dbReference>
<dbReference type="PRINTS" id="PR00412">
    <property type="entry name" value="EPOXHYDRLASE"/>
</dbReference>
<evidence type="ECO:0000313" key="2">
    <source>
        <dbReference type="EMBL" id="CAB4865903.1"/>
    </source>
</evidence>
<dbReference type="InterPro" id="IPR000073">
    <property type="entry name" value="AB_hydrolase_1"/>
</dbReference>
<dbReference type="EMBL" id="CAFBLP010000009">
    <property type="protein sequence ID" value="CAB4865903.1"/>
    <property type="molecule type" value="Genomic_DNA"/>
</dbReference>
<accession>A0A6J7DFE9</accession>
<sequence>MGLHSEFIDPDRFTVHAASPRGFRQAYVREGIGGVPLLCVHGWPETMRIFWKVIQPLADAGFEVIVPDLRGFGASGLGPDGFHDVAAHARDLYALVHDHLGHERVVLLGGDLGGPIIQDLALRHPEWVDRMVLFNSPLPYLKQEMEGIDGTRAPREAADYFLRQGTDPDGLVAELTTPAQRRRYIATFYTSRFWAHPGAFANPGEVDFHTEPFSDAASLRASFGAYESAFSPAARSEPALLARNDHTRTLILHGTSDHVIYPSFDRMAAAVFTTHVGPFLLRDCGHFVQWEAAHALASGTTAFCGDLLRGTTGQPG</sequence>
<dbReference type="Gene3D" id="3.40.50.1820">
    <property type="entry name" value="alpha/beta hydrolase"/>
    <property type="match status" value="1"/>
</dbReference>
<reference evidence="2" key="1">
    <citation type="submission" date="2020-05" db="EMBL/GenBank/DDBJ databases">
        <authorList>
            <person name="Chiriac C."/>
            <person name="Salcher M."/>
            <person name="Ghai R."/>
            <person name="Kavagutti S V."/>
        </authorList>
    </citation>
    <scope>NUCLEOTIDE SEQUENCE</scope>
</reference>
<proteinExistence type="predicted"/>
<dbReference type="SUPFAM" id="SSF53474">
    <property type="entry name" value="alpha/beta-Hydrolases"/>
    <property type="match status" value="1"/>
</dbReference>
<organism evidence="2">
    <name type="scientific">freshwater metagenome</name>
    <dbReference type="NCBI Taxonomy" id="449393"/>
    <lineage>
        <taxon>unclassified sequences</taxon>
        <taxon>metagenomes</taxon>
        <taxon>ecological metagenomes</taxon>
    </lineage>
</organism>
<protein>
    <submittedName>
        <fullName evidence="2">Unannotated protein</fullName>
    </submittedName>
</protein>
<dbReference type="InterPro" id="IPR029058">
    <property type="entry name" value="AB_hydrolase_fold"/>
</dbReference>
<dbReference type="Pfam" id="PF00561">
    <property type="entry name" value="Abhydrolase_1"/>
    <property type="match status" value="1"/>
</dbReference>
<evidence type="ECO:0000259" key="1">
    <source>
        <dbReference type="Pfam" id="PF00561"/>
    </source>
</evidence>
<name>A0A6J7DFE9_9ZZZZ</name>
<gene>
    <name evidence="2" type="ORF">UFOPK3376_00539</name>
</gene>
<dbReference type="InterPro" id="IPR000639">
    <property type="entry name" value="Epox_hydrolase-like"/>
</dbReference>
<feature type="domain" description="AB hydrolase-1" evidence="1">
    <location>
        <begin position="36"/>
        <end position="292"/>
    </location>
</feature>
<dbReference type="PRINTS" id="PR00111">
    <property type="entry name" value="ABHYDROLASE"/>
</dbReference>
<dbReference type="PANTHER" id="PTHR43798">
    <property type="entry name" value="MONOACYLGLYCEROL LIPASE"/>
    <property type="match status" value="1"/>
</dbReference>
<dbReference type="AlphaFoldDB" id="A0A6J7DFE9"/>
<dbReference type="InterPro" id="IPR050266">
    <property type="entry name" value="AB_hydrolase_sf"/>
</dbReference>
<dbReference type="GO" id="GO:0003824">
    <property type="term" value="F:catalytic activity"/>
    <property type="evidence" value="ECO:0007669"/>
    <property type="project" value="InterPro"/>
</dbReference>
<dbReference type="PANTHER" id="PTHR43798:SF33">
    <property type="entry name" value="HYDROLASE, PUTATIVE (AFU_ORTHOLOGUE AFUA_2G14860)-RELATED"/>
    <property type="match status" value="1"/>
</dbReference>